<evidence type="ECO:0000256" key="1">
    <source>
        <dbReference type="SAM" id="MobiDB-lite"/>
    </source>
</evidence>
<gene>
    <name evidence="3" type="ORF">ADUPG1_007546</name>
</gene>
<dbReference type="Proteomes" id="UP001057375">
    <property type="component" value="Unassembled WGS sequence"/>
</dbReference>
<name>A0ABQ5KPK2_9EUKA</name>
<dbReference type="Pfam" id="PF11738">
    <property type="entry name" value="DUF3298"/>
    <property type="match status" value="1"/>
</dbReference>
<feature type="non-terminal residue" evidence="3">
    <location>
        <position position="278"/>
    </location>
</feature>
<dbReference type="EMBL" id="BQXS01010565">
    <property type="protein sequence ID" value="GKT33871.1"/>
    <property type="molecule type" value="Genomic_DNA"/>
</dbReference>
<dbReference type="Gene3D" id="3.90.640.20">
    <property type="entry name" value="Heat-shock cognate protein, ATPase"/>
    <property type="match status" value="1"/>
</dbReference>
<reference evidence="3" key="1">
    <citation type="submission" date="2022-03" db="EMBL/GenBank/DDBJ databases">
        <title>Draft genome sequence of Aduncisulcus paluster, a free-living microaerophilic Fornicata.</title>
        <authorList>
            <person name="Yuyama I."/>
            <person name="Kume K."/>
            <person name="Tamura T."/>
            <person name="Inagaki Y."/>
            <person name="Hashimoto T."/>
        </authorList>
    </citation>
    <scope>NUCLEOTIDE SEQUENCE</scope>
    <source>
        <strain evidence="3">NY0171</strain>
    </source>
</reference>
<sequence length="278" mass="32292">ESDDWKLDTIPGTGLIKSFGDTYIRDVFWVEGNAEWNWPEFITREDKAWMPILSAEKADIKRNIQTVMESFVPEAPFKTIGADQLNYWITWNYKEQNPDYPNVDITLSEYMKYGIHPNHSRRTVTLSKITNKELFLKDIFSDEVRFKELVNVFIDGYMKEHEGDFYDGAVFEGIDEHTQFYLSDKGLVFYFQLYEYAPYAYGYPEIEIPFTYLKEALKPRFQAYAKAPVNAGTNQDIQSDSENNTESSAEGNAEGNIEKKTENVIEKGAEQKTDEKTD</sequence>
<evidence type="ECO:0000313" key="3">
    <source>
        <dbReference type="EMBL" id="GKT33871.1"/>
    </source>
</evidence>
<keyword evidence="4" id="KW-1185">Reference proteome</keyword>
<accession>A0ABQ5KPK2</accession>
<feature type="region of interest" description="Disordered" evidence="1">
    <location>
        <begin position="232"/>
        <end position="278"/>
    </location>
</feature>
<protein>
    <recommendedName>
        <fullName evidence="2">DUF3298 domain-containing protein</fullName>
    </recommendedName>
</protein>
<evidence type="ECO:0000259" key="2">
    <source>
        <dbReference type="Pfam" id="PF11738"/>
    </source>
</evidence>
<comment type="caution">
    <text evidence="3">The sequence shown here is derived from an EMBL/GenBank/DDBJ whole genome shotgun (WGS) entry which is preliminary data.</text>
</comment>
<feature type="compositionally biased region" description="Basic and acidic residues" evidence="1">
    <location>
        <begin position="256"/>
        <end position="278"/>
    </location>
</feature>
<dbReference type="InterPro" id="IPR037126">
    <property type="entry name" value="PdaC/RsiV-like_sf"/>
</dbReference>
<feature type="compositionally biased region" description="Polar residues" evidence="1">
    <location>
        <begin position="232"/>
        <end position="250"/>
    </location>
</feature>
<proteinExistence type="predicted"/>
<organism evidence="3 4">
    <name type="scientific">Aduncisulcus paluster</name>
    <dbReference type="NCBI Taxonomy" id="2918883"/>
    <lineage>
        <taxon>Eukaryota</taxon>
        <taxon>Metamonada</taxon>
        <taxon>Carpediemonas-like organisms</taxon>
        <taxon>Aduncisulcus</taxon>
    </lineage>
</organism>
<evidence type="ECO:0000313" key="4">
    <source>
        <dbReference type="Proteomes" id="UP001057375"/>
    </source>
</evidence>
<feature type="non-terminal residue" evidence="3">
    <location>
        <position position="1"/>
    </location>
</feature>
<dbReference type="InterPro" id="IPR021729">
    <property type="entry name" value="DUF3298"/>
</dbReference>
<feature type="domain" description="DUF3298" evidence="2">
    <location>
        <begin position="137"/>
        <end position="210"/>
    </location>
</feature>